<proteinExistence type="predicted"/>
<dbReference type="GO" id="GO:0016020">
    <property type="term" value="C:membrane"/>
    <property type="evidence" value="ECO:0007669"/>
    <property type="project" value="InterPro"/>
</dbReference>
<keyword evidence="2" id="KW-1185">Reference proteome</keyword>
<dbReference type="GO" id="GO:0046873">
    <property type="term" value="F:metal ion transmembrane transporter activity"/>
    <property type="evidence" value="ECO:0007669"/>
    <property type="project" value="InterPro"/>
</dbReference>
<dbReference type="STRING" id="160454.RV10_GL004321"/>
<dbReference type="InterPro" id="IPR045861">
    <property type="entry name" value="CorA_cytoplasmic_dom"/>
</dbReference>
<protein>
    <submittedName>
        <fullName evidence="1">Uncharacterized protein</fullName>
    </submittedName>
</protein>
<dbReference type="PANTHER" id="PTHR47891">
    <property type="entry name" value="TRANSPORTER-RELATED"/>
    <property type="match status" value="1"/>
</dbReference>
<dbReference type="PANTHER" id="PTHR47891:SF1">
    <property type="entry name" value="CORA-MAGNESIUM AND COBALT TRANSPORTER"/>
    <property type="match status" value="1"/>
</dbReference>
<accession>R2SQ59</accession>
<comment type="caution">
    <text evidence="1">The sequence shown here is derived from an EMBL/GenBank/DDBJ whole genome shotgun (WGS) entry which is preliminary data.</text>
</comment>
<dbReference type="InterPro" id="IPR002523">
    <property type="entry name" value="MgTranspt_CorA/ZnTranspt_ZntB"/>
</dbReference>
<dbReference type="Gene3D" id="3.30.460.20">
    <property type="entry name" value="CorA soluble domain-like"/>
    <property type="match status" value="1"/>
</dbReference>
<dbReference type="PATRIC" id="fig|1158607.3.peg.38"/>
<dbReference type="AlphaFoldDB" id="R2SQ59"/>
<dbReference type="Pfam" id="PF01544">
    <property type="entry name" value="CorA"/>
    <property type="match status" value="1"/>
</dbReference>
<sequence>METHRTFNQGLCSWIIIDSKDTKEIEKLRDTHHISDEMLTYSLDKNERARVEYDPLDQALLVIFNVAHLEKTDNHYETSPMAFIMKDHHIFSFISDKTDYVVGLMENVLKRDPQQSTASLLFHTLFLISDYYFPNIEEVNSQRIRLNTKLRKKPRTKICWSFPIWRLDWFI</sequence>
<dbReference type="Proteomes" id="UP000013782">
    <property type="component" value="Unassembled WGS sequence"/>
</dbReference>
<reference evidence="1 2" key="1">
    <citation type="submission" date="2013-02" db="EMBL/GenBank/DDBJ databases">
        <title>The Genome Sequence of Enterococcus pallens BAA-351.</title>
        <authorList>
            <consortium name="The Broad Institute Genome Sequencing Platform"/>
            <consortium name="The Broad Institute Genome Sequencing Center for Infectious Disease"/>
            <person name="Earl A.M."/>
            <person name="Gilmore M.S."/>
            <person name="Lebreton F."/>
            <person name="Walker B."/>
            <person name="Young S.K."/>
            <person name="Zeng Q."/>
            <person name="Gargeya S."/>
            <person name="Fitzgerald M."/>
            <person name="Haas B."/>
            <person name="Abouelleil A."/>
            <person name="Alvarado L."/>
            <person name="Arachchi H.M."/>
            <person name="Berlin A.M."/>
            <person name="Chapman S.B."/>
            <person name="Dewar J."/>
            <person name="Goldberg J."/>
            <person name="Griggs A."/>
            <person name="Gujja S."/>
            <person name="Hansen M."/>
            <person name="Howarth C."/>
            <person name="Imamovic A."/>
            <person name="Larimer J."/>
            <person name="McCowan C."/>
            <person name="Murphy C."/>
            <person name="Neiman D."/>
            <person name="Pearson M."/>
            <person name="Priest M."/>
            <person name="Roberts A."/>
            <person name="Saif S."/>
            <person name="Shea T."/>
            <person name="Sisk P."/>
            <person name="Sykes S."/>
            <person name="Wortman J."/>
            <person name="Nusbaum C."/>
            <person name="Birren B."/>
        </authorList>
    </citation>
    <scope>NUCLEOTIDE SEQUENCE [LARGE SCALE GENOMIC DNA]</scope>
    <source>
        <strain evidence="1 2">ATCC BAA-351</strain>
    </source>
</reference>
<name>R2SQ59_9ENTE</name>
<gene>
    <name evidence="1" type="ORF">UAU_00038</name>
</gene>
<organism evidence="1 2">
    <name type="scientific">Enterococcus pallens ATCC BAA-351</name>
    <dbReference type="NCBI Taxonomy" id="1158607"/>
    <lineage>
        <taxon>Bacteria</taxon>
        <taxon>Bacillati</taxon>
        <taxon>Bacillota</taxon>
        <taxon>Bacilli</taxon>
        <taxon>Lactobacillales</taxon>
        <taxon>Enterococcaceae</taxon>
        <taxon>Enterococcus</taxon>
    </lineage>
</organism>
<evidence type="ECO:0000313" key="1">
    <source>
        <dbReference type="EMBL" id="EOH97370.1"/>
    </source>
</evidence>
<dbReference type="SUPFAM" id="SSF143865">
    <property type="entry name" value="CorA soluble domain-like"/>
    <property type="match status" value="1"/>
</dbReference>
<dbReference type="eggNOG" id="COG0598">
    <property type="taxonomic scope" value="Bacteria"/>
</dbReference>
<dbReference type="HOGENOM" id="CLU_1664426_0_0_9"/>
<dbReference type="EMBL" id="AJAQ01000001">
    <property type="protein sequence ID" value="EOH97370.1"/>
    <property type="molecule type" value="Genomic_DNA"/>
</dbReference>
<evidence type="ECO:0000313" key="2">
    <source>
        <dbReference type="Proteomes" id="UP000013782"/>
    </source>
</evidence>
<dbReference type="InterPro" id="IPR047199">
    <property type="entry name" value="CorA-like"/>
</dbReference>